<sequence length="251" mass="28678">MLKSTSKSAYGEGTLLGLIKFFSKEEHYLAFQAGMSLFRPPHYYRSLDTPGRGDRYDSCLGYWNRSLGDTLPELIDQNSFPLEIDLKNAESLLIHPVEEKHDSWVQCWSAIGSHNEFENSLERMINEFGKYFVILPPQNIEAYAKIMGCSRYGLVNYSSDPLKRSLITKDSSFSYQKEFRFFVGQCAKEEVTDKLIKDSSIKSLLCANATTIKLSCPSTGKDYFFSQGQEKIIIRPRIATPPITQFLRDND</sequence>
<proteinExistence type="predicted"/>
<keyword evidence="2" id="KW-1185">Reference proteome</keyword>
<evidence type="ECO:0000313" key="2">
    <source>
        <dbReference type="Proteomes" id="UP000190064"/>
    </source>
</evidence>
<name>A0A1T1HFC2_OCELI</name>
<dbReference type="RefSeq" id="WP_202931156.1">
    <property type="nucleotide sequence ID" value="NZ_FXTS01000001.1"/>
</dbReference>
<dbReference type="EMBL" id="MTSD02000001">
    <property type="protein sequence ID" value="OOV88516.1"/>
    <property type="molecule type" value="Genomic_DNA"/>
</dbReference>
<comment type="caution">
    <text evidence="1">The sequence shown here is derived from an EMBL/GenBank/DDBJ whole genome shotgun (WGS) entry which is preliminary data.</text>
</comment>
<accession>A0A1T1HFC2</accession>
<protein>
    <submittedName>
        <fullName evidence="1">Uncharacterized protein</fullName>
    </submittedName>
</protein>
<organism evidence="1 2">
    <name type="scientific">Oceanospirillum linum</name>
    <dbReference type="NCBI Taxonomy" id="966"/>
    <lineage>
        <taxon>Bacteria</taxon>
        <taxon>Pseudomonadati</taxon>
        <taxon>Pseudomonadota</taxon>
        <taxon>Gammaproteobacteria</taxon>
        <taxon>Oceanospirillales</taxon>
        <taxon>Oceanospirillaceae</taxon>
        <taxon>Oceanospirillum</taxon>
    </lineage>
</organism>
<evidence type="ECO:0000313" key="1">
    <source>
        <dbReference type="EMBL" id="OOV88516.1"/>
    </source>
</evidence>
<gene>
    <name evidence="1" type="ORF">BTA35_0203160</name>
</gene>
<dbReference type="AlphaFoldDB" id="A0A1T1HFC2"/>
<dbReference type="Proteomes" id="UP000190064">
    <property type="component" value="Unassembled WGS sequence"/>
</dbReference>
<reference evidence="1" key="1">
    <citation type="submission" date="2017-02" db="EMBL/GenBank/DDBJ databases">
        <title>Draft Genome Sequence of the Salt Water Bacterium Oceanospirillum linum ATCC 11336.</title>
        <authorList>
            <person name="Trachtenberg A.M."/>
            <person name="Carney J.G."/>
            <person name="Linnane J.D."/>
            <person name="Rheaume B.A."/>
            <person name="Pitts N.L."/>
            <person name="Mykles D.L."/>
            <person name="Maclea K.S."/>
        </authorList>
    </citation>
    <scope>NUCLEOTIDE SEQUENCE [LARGE SCALE GENOMIC DNA]</scope>
    <source>
        <strain evidence="1">ATCC 11336</strain>
    </source>
</reference>